<dbReference type="PROSITE" id="PS51034">
    <property type="entry name" value="ZP_2"/>
    <property type="match status" value="1"/>
</dbReference>
<dbReference type="eggNOG" id="ENOG502QVYN">
    <property type="taxonomic scope" value="Eukaryota"/>
</dbReference>
<sequence length="414" mass="46950">MSQYSRDEQLRHLPEVDYFDNVCDYRIAINMPQENKVTKMQMPISTMHRELNGTKRLETECGAAGILISVLFSKPTVGAMFIKDHFATCRSEFSNVMNATMEIALFTLRQDNPPCPGYETVRFTNPSTWSFIVVVQKNGLGIPGLMTDNDLIFNITCDYSNGQITNDSAQDRVLLHKASQGWLSSPASNDHVRLTVFRGDQPVSTAVMGEELEMRWTVIQDRIDNVGLFVNRCIAERLDGTPPLPPPLTLIANGQALLIPYHITFQYHNLVPVPFDNGLKTKIKVFRFDGSRRVRILCSVDICIEECLPVTCNEEVNGSLTKSGKKKRETFTLPAHQTSHQRVKRELITGTFTIVEENVDPLLNENVTKIDEQSLNQSKLISEYCKVHISEMEREKSLIRLAIFSISFFNKQNI</sequence>
<protein>
    <submittedName>
        <fullName evidence="3">ZP domain-containing protein</fullName>
    </submittedName>
</protein>
<keyword evidence="2" id="KW-1185">Reference proteome</keyword>
<accession>A0A1I7V594</accession>
<name>A0A1I7V594_LOALO</name>
<dbReference type="PANTHER" id="PTHR47327">
    <property type="entry name" value="FI18240P1-RELATED"/>
    <property type="match status" value="1"/>
</dbReference>
<dbReference type="WBParaSite" id="EN70_10021">
    <property type="protein sequence ID" value="EN70_10021"/>
    <property type="gene ID" value="EN70_10021"/>
</dbReference>
<feature type="domain" description="ZP" evidence="1">
    <location>
        <begin position="60"/>
        <end position="319"/>
    </location>
</feature>
<evidence type="ECO:0000313" key="3">
    <source>
        <dbReference type="WBParaSite" id="EN70_10021"/>
    </source>
</evidence>
<dbReference type="PANTHER" id="PTHR47327:SF18">
    <property type="entry name" value="PAN DOMAIN PROTEIN"/>
    <property type="match status" value="1"/>
</dbReference>
<dbReference type="InterPro" id="IPR052774">
    <property type="entry name" value="Celegans_DevNeuronal_Protein"/>
</dbReference>
<evidence type="ECO:0000259" key="1">
    <source>
        <dbReference type="PROSITE" id="PS51034"/>
    </source>
</evidence>
<dbReference type="GO" id="GO:0009653">
    <property type="term" value="P:anatomical structure morphogenesis"/>
    <property type="evidence" value="ECO:0007669"/>
    <property type="project" value="TreeGrafter"/>
</dbReference>
<dbReference type="Proteomes" id="UP000095285">
    <property type="component" value="Unassembled WGS sequence"/>
</dbReference>
<reference evidence="2" key="1">
    <citation type="submission" date="2012-04" db="EMBL/GenBank/DDBJ databases">
        <title>The Genome Sequence of Loa loa.</title>
        <authorList>
            <consortium name="The Broad Institute Genome Sequencing Platform"/>
            <consortium name="Broad Institute Genome Sequencing Center for Infectious Disease"/>
            <person name="Nutman T.B."/>
            <person name="Fink D.L."/>
            <person name="Russ C."/>
            <person name="Young S."/>
            <person name="Zeng Q."/>
            <person name="Gargeya S."/>
            <person name="Alvarado L."/>
            <person name="Berlin A."/>
            <person name="Chapman S.B."/>
            <person name="Chen Z."/>
            <person name="Freedman E."/>
            <person name="Gellesch M."/>
            <person name="Goldberg J."/>
            <person name="Griggs A."/>
            <person name="Gujja S."/>
            <person name="Heilman E.R."/>
            <person name="Heiman D."/>
            <person name="Howarth C."/>
            <person name="Mehta T."/>
            <person name="Neiman D."/>
            <person name="Pearson M."/>
            <person name="Roberts A."/>
            <person name="Saif S."/>
            <person name="Shea T."/>
            <person name="Shenoy N."/>
            <person name="Sisk P."/>
            <person name="Stolte C."/>
            <person name="Sykes S."/>
            <person name="White J."/>
            <person name="Yandava C."/>
            <person name="Haas B."/>
            <person name="Henn M.R."/>
            <person name="Nusbaum C."/>
            <person name="Birren B."/>
        </authorList>
    </citation>
    <scope>NUCLEOTIDE SEQUENCE [LARGE SCALE GENOMIC DNA]</scope>
</reference>
<organism evidence="2 3">
    <name type="scientific">Loa loa</name>
    <name type="common">Eye worm</name>
    <name type="synonym">Filaria loa</name>
    <dbReference type="NCBI Taxonomy" id="7209"/>
    <lineage>
        <taxon>Eukaryota</taxon>
        <taxon>Metazoa</taxon>
        <taxon>Ecdysozoa</taxon>
        <taxon>Nematoda</taxon>
        <taxon>Chromadorea</taxon>
        <taxon>Rhabditida</taxon>
        <taxon>Spirurina</taxon>
        <taxon>Spiruromorpha</taxon>
        <taxon>Filarioidea</taxon>
        <taxon>Onchocercidae</taxon>
        <taxon>Loa</taxon>
    </lineage>
</organism>
<reference evidence="3" key="2">
    <citation type="submission" date="2016-11" db="UniProtKB">
        <authorList>
            <consortium name="WormBaseParasite"/>
        </authorList>
    </citation>
    <scope>IDENTIFICATION</scope>
</reference>
<evidence type="ECO:0000313" key="2">
    <source>
        <dbReference type="Proteomes" id="UP000095285"/>
    </source>
</evidence>
<dbReference type="AlphaFoldDB" id="A0A1I7V594"/>
<proteinExistence type="predicted"/>
<dbReference type="InterPro" id="IPR001507">
    <property type="entry name" value="ZP_dom"/>
</dbReference>
<dbReference type="SMART" id="SM00241">
    <property type="entry name" value="ZP"/>
    <property type="match status" value="1"/>
</dbReference>